<sequence length="353" mass="39921">MRTFDIDAISDEGLRREYDFLQRRTESLAASISRAYGSGRGPIEFRYINDGKFNAYAGVEESAYIIEVNASIPLFMMVLFSRILSERSVIAFLPTAGTKASRFTLPAIIDPADFDRRANWRVNLNGIRAFAAGTLADMCSTLVAFHELGHIIGGHVDAISRIEGEARIAELLSRVSLKAEAAERRQAWEYEADGIAAFFLSHFVEELVSESGKNDRVAEVFARKDGRNAENALAILIAAAFAFFSYVQGVRREMRMDSSHPSPMVRAYHLKNVLFAIFQNKPGFDSDLFHQLLDERMDEMIGVLIKIKLFDDDIFTEEYMDAIDAELERLALLQKRYRPLCEPFAWISWDAIS</sequence>
<name>A0ABX1F8L3_9PROT</name>
<protein>
    <recommendedName>
        <fullName evidence="4">Peptidase M48 domain-containing protein</fullName>
    </recommendedName>
</protein>
<evidence type="ECO:0000256" key="1">
    <source>
        <dbReference type="SAM" id="Phobius"/>
    </source>
</evidence>
<feature type="transmembrane region" description="Helical" evidence="1">
    <location>
        <begin position="232"/>
        <end position="250"/>
    </location>
</feature>
<evidence type="ECO:0000313" key="3">
    <source>
        <dbReference type="Proteomes" id="UP000765160"/>
    </source>
</evidence>
<keyword evidence="1" id="KW-0472">Membrane</keyword>
<dbReference type="Proteomes" id="UP000765160">
    <property type="component" value="Unassembled WGS sequence"/>
</dbReference>
<accession>A0ABX1F8L3</accession>
<dbReference type="RefSeq" id="WP_168055226.1">
    <property type="nucleotide sequence ID" value="NZ_JAATJR010000011.1"/>
</dbReference>
<comment type="caution">
    <text evidence="2">The sequence shown here is derived from an EMBL/GenBank/DDBJ whole genome shotgun (WGS) entry which is preliminary data.</text>
</comment>
<keyword evidence="3" id="KW-1185">Reference proteome</keyword>
<dbReference type="EMBL" id="JAAVTX010000011">
    <property type="protein sequence ID" value="NKE48638.1"/>
    <property type="molecule type" value="Genomic_DNA"/>
</dbReference>
<evidence type="ECO:0000313" key="2">
    <source>
        <dbReference type="EMBL" id="NKE48638.1"/>
    </source>
</evidence>
<keyword evidence="1" id="KW-0812">Transmembrane</keyword>
<evidence type="ECO:0008006" key="4">
    <source>
        <dbReference type="Google" id="ProtNLM"/>
    </source>
</evidence>
<proteinExistence type="predicted"/>
<reference evidence="2 3" key="1">
    <citation type="submission" date="2020-03" db="EMBL/GenBank/DDBJ databases">
        <title>Roseomonas selenitidurans sp. nov. isolated from soil.</title>
        <authorList>
            <person name="Liu H."/>
        </authorList>
    </citation>
    <scope>NUCLEOTIDE SEQUENCE [LARGE SCALE GENOMIC DNA]</scope>
    <source>
        <strain evidence="2 3">JCM 15073</strain>
    </source>
</reference>
<gene>
    <name evidence="2" type="ORF">HB662_27980</name>
</gene>
<organism evidence="2 3">
    <name type="scientific">Falsiroseomonas frigidaquae</name>
    <dbReference type="NCBI Taxonomy" id="487318"/>
    <lineage>
        <taxon>Bacteria</taxon>
        <taxon>Pseudomonadati</taxon>
        <taxon>Pseudomonadota</taxon>
        <taxon>Alphaproteobacteria</taxon>
        <taxon>Acetobacterales</taxon>
        <taxon>Roseomonadaceae</taxon>
        <taxon>Falsiroseomonas</taxon>
    </lineage>
</organism>
<keyword evidence="1" id="KW-1133">Transmembrane helix</keyword>